<dbReference type="Proteomes" id="UP000031036">
    <property type="component" value="Unassembled WGS sequence"/>
</dbReference>
<feature type="domain" description="GPI ethanolamine phosphate transferase 2 C-terminal" evidence="13">
    <location>
        <begin position="826"/>
        <end position="1032"/>
    </location>
</feature>
<feature type="transmembrane region" description="Helical" evidence="12">
    <location>
        <begin position="832"/>
        <end position="856"/>
    </location>
</feature>
<keyword evidence="4" id="KW-0337">GPI-anchor biosynthesis</keyword>
<feature type="transmembrane region" description="Helical" evidence="12">
    <location>
        <begin position="771"/>
        <end position="789"/>
    </location>
</feature>
<feature type="compositionally biased region" description="Basic residues" evidence="11">
    <location>
        <begin position="1"/>
        <end position="12"/>
    </location>
</feature>
<dbReference type="InterPro" id="IPR045687">
    <property type="entry name" value="PIGG/GPI7_C"/>
</dbReference>
<feature type="region of interest" description="Disordered" evidence="11">
    <location>
        <begin position="51"/>
        <end position="85"/>
    </location>
</feature>
<evidence type="ECO:0000256" key="7">
    <source>
        <dbReference type="ARBA" id="ARBA00022824"/>
    </source>
</evidence>
<evidence type="ECO:0000313" key="15">
    <source>
        <dbReference type="Proteomes" id="UP000031036"/>
    </source>
</evidence>
<comment type="caution">
    <text evidence="14">The sequence shown here is derived from an EMBL/GenBank/DDBJ whole genome shotgun (WGS) entry which is preliminary data.</text>
</comment>
<keyword evidence="8 12" id="KW-1133">Transmembrane helix</keyword>
<dbReference type="EMBL" id="JPKZ01000066">
    <property type="protein sequence ID" value="KHN89085.1"/>
    <property type="molecule type" value="Genomic_DNA"/>
</dbReference>
<keyword evidence="9 12" id="KW-0472">Membrane</keyword>
<accession>A0A0B2W734</accession>
<gene>
    <name evidence="14" type="primary">PIGO</name>
    <name evidence="14" type="ORF">Tcan_15392</name>
</gene>
<evidence type="ECO:0000313" key="14">
    <source>
        <dbReference type="EMBL" id="KHN89085.1"/>
    </source>
</evidence>
<dbReference type="CDD" id="cd16023">
    <property type="entry name" value="GPI_EPT_3"/>
    <property type="match status" value="1"/>
</dbReference>
<dbReference type="OMA" id="YPSFDIF"/>
<protein>
    <submittedName>
        <fullName evidence="14">GPI ethanolamine phosphate transferase 3</fullName>
    </submittedName>
</protein>
<evidence type="ECO:0000256" key="3">
    <source>
        <dbReference type="ARBA" id="ARBA00008695"/>
    </source>
</evidence>
<evidence type="ECO:0000256" key="12">
    <source>
        <dbReference type="SAM" id="Phobius"/>
    </source>
</evidence>
<feature type="transmembrane region" description="Helical" evidence="12">
    <location>
        <begin position="952"/>
        <end position="975"/>
    </location>
</feature>
<feature type="transmembrane region" description="Helical" evidence="12">
    <location>
        <begin position="119"/>
        <end position="139"/>
    </location>
</feature>
<keyword evidence="6 12" id="KW-0812">Transmembrane</keyword>
<dbReference type="GO" id="GO:0005789">
    <property type="term" value="C:endoplasmic reticulum membrane"/>
    <property type="evidence" value="ECO:0007669"/>
    <property type="project" value="UniProtKB-SubCell"/>
</dbReference>
<dbReference type="Gene3D" id="3.40.720.10">
    <property type="entry name" value="Alkaline Phosphatase, subunit A"/>
    <property type="match status" value="1"/>
</dbReference>
<organism evidence="14 15">
    <name type="scientific">Toxocara canis</name>
    <name type="common">Canine roundworm</name>
    <dbReference type="NCBI Taxonomy" id="6265"/>
    <lineage>
        <taxon>Eukaryota</taxon>
        <taxon>Metazoa</taxon>
        <taxon>Ecdysozoa</taxon>
        <taxon>Nematoda</taxon>
        <taxon>Chromadorea</taxon>
        <taxon>Rhabditida</taxon>
        <taxon>Spirurina</taxon>
        <taxon>Ascaridomorpha</taxon>
        <taxon>Ascaridoidea</taxon>
        <taxon>Toxocaridae</taxon>
        <taxon>Toxocara</taxon>
    </lineage>
</organism>
<feature type="transmembrane region" description="Helical" evidence="12">
    <location>
        <begin position="668"/>
        <end position="688"/>
    </location>
</feature>
<dbReference type="PANTHER" id="PTHR23071:SF1">
    <property type="entry name" value="GPI ETHANOLAMINE PHOSPHATE TRANSFERASE 3"/>
    <property type="match status" value="1"/>
</dbReference>
<dbReference type="InterPro" id="IPR002591">
    <property type="entry name" value="Phosphodiest/P_Trfase"/>
</dbReference>
<sequence length="1064" mass="119948">MKRASGARRSKRHTESPEKRTLRPRLQYKEEEGFAESEVKKALLESIYEQRKQDRRKELEKEENQKKGDEKIRKPRITRKRSPNKLPSTRDFIRFISLNYTNDTDDLPTDLRKFHSLPLAHVVNIALLALCFIISLLLFQHGFLLRRHELRTRSSCSDVTVTRSACWLPARYQRAVILLVDALRYDFIAPPSFSSFPHSQTPPFIGRLPTVTRLLHEQNESSVLLHFIADPPTTTMQRLKALTTGSLPTFIDVGSNFGSTAIVEDNWVDQIVSSGRNVSFLGDDTWTSLFPSQFHRHFDMPSFDVNDLNSVDNMILRHIFDELSRPDWTVLIAHFLGVDHCGHKYGPDHEEMANRLTLIDGVIRNVTEVIDEETFLIVMGDHGMTETGDHGGDADLETDAALFMYSHKRLLFSNPPSSISQIDLVPTLSVLLDSPIPFSNIGILTDCFIVPELREWAISSNVWQIVRYAQSLVTEMPHIEPLLRVFESNPDNVTNQLETMRQMQTMFRASWTSFNSAFMRIGILSFLDAMLSALNAIFSKNGVSLGSLVFRSGLFLVQWSAYLLAEDERYIAVLDVLLSVSLLWHTVVSLSALLALSFSVFHVFNLMLLMAHAVSYFSNSYIIFESSAVRFLTQSAFVVAIIHSASLNEWNVRKNVSSLVALIDYRFGIRRVFLILVVLVLLRGGVIWERCREEQQSACLAMQFSVPLTRIPFGWLRFMRGVQYAYVILVVLVLLRGGVIWERCREEQQSACLAMQFSVPLTRIPFGAPKVIRFAFGLFVFCLSSFVAYRMQHEDPTETIASSLIFPSAVATIAVWIAQWLPDKSAAQLSSFSLICAQVVYALAVVRIVLVSVCALRCSSLSTLRGLSVAFLGVLSSVLVLVLGDAVAISLFCILFIIYVVLQTVHDEYQQMVLFTLLASHGFFALSHHATFSTIPWQAAFIGVPGNFHFQFVPAALVGAHLFASYIITTAAIPLSLTYFATVAPPRNALAHRSYTLLVFSALPVLCTCVAAVLHRRHLMVWKIFAPKFIFEGISFCVVCSLTVLTNIVFSRINSVIILLPLYQ</sequence>
<dbReference type="SUPFAM" id="SSF53649">
    <property type="entry name" value="Alkaline phosphatase-like"/>
    <property type="match status" value="1"/>
</dbReference>
<comment type="subcellular location">
    <subcellularLocation>
        <location evidence="1">Endoplasmic reticulum membrane</location>
        <topology evidence="1">Multi-pass membrane protein</topology>
    </subcellularLocation>
</comment>
<reference evidence="14 15" key="1">
    <citation type="submission" date="2014-11" db="EMBL/GenBank/DDBJ databases">
        <title>Genetic blueprint of the zoonotic pathogen Toxocara canis.</title>
        <authorList>
            <person name="Zhu X.-Q."/>
            <person name="Korhonen P.K."/>
            <person name="Cai H."/>
            <person name="Young N.D."/>
            <person name="Nejsum P."/>
            <person name="von Samson-Himmelstjerna G."/>
            <person name="Boag P.R."/>
            <person name="Tan P."/>
            <person name="Li Q."/>
            <person name="Min J."/>
            <person name="Yang Y."/>
            <person name="Wang X."/>
            <person name="Fang X."/>
            <person name="Hall R.S."/>
            <person name="Hofmann A."/>
            <person name="Sternberg P.W."/>
            <person name="Jex A.R."/>
            <person name="Gasser R.B."/>
        </authorList>
    </citation>
    <scope>NUCLEOTIDE SEQUENCE [LARGE SCALE GENOMIC DNA]</scope>
    <source>
        <strain evidence="14">PN_DK_2014</strain>
    </source>
</reference>
<feature type="transmembrane region" description="Helical" evidence="12">
    <location>
        <begin position="544"/>
        <end position="564"/>
    </location>
</feature>
<feature type="compositionally biased region" description="Basic residues" evidence="11">
    <location>
        <begin position="73"/>
        <end position="83"/>
    </location>
</feature>
<dbReference type="InterPro" id="IPR037675">
    <property type="entry name" value="PIG-O_N"/>
</dbReference>
<feature type="transmembrane region" description="Helical" evidence="12">
    <location>
        <begin position="517"/>
        <end position="538"/>
    </location>
</feature>
<evidence type="ECO:0000259" key="13">
    <source>
        <dbReference type="Pfam" id="PF19316"/>
    </source>
</evidence>
<evidence type="ECO:0000256" key="10">
    <source>
        <dbReference type="ARBA" id="ARBA00023180"/>
    </source>
</evidence>
<feature type="transmembrane region" description="Helical" evidence="12">
    <location>
        <begin position="576"/>
        <end position="598"/>
    </location>
</feature>
<keyword evidence="5 14" id="KW-0808">Transferase</keyword>
<feature type="transmembrane region" description="Helical" evidence="12">
    <location>
        <begin position="801"/>
        <end position="820"/>
    </location>
</feature>
<feature type="compositionally biased region" description="Basic and acidic residues" evidence="11">
    <location>
        <begin position="51"/>
        <end position="72"/>
    </location>
</feature>
<dbReference type="PANTHER" id="PTHR23071">
    <property type="entry name" value="PHOSPHATIDYLINOSITOL GLYCAN"/>
    <property type="match status" value="1"/>
</dbReference>
<feature type="transmembrane region" description="Helical" evidence="12">
    <location>
        <begin position="913"/>
        <end position="932"/>
    </location>
</feature>
<dbReference type="Pfam" id="PF01663">
    <property type="entry name" value="Phosphodiest"/>
    <property type="match status" value="1"/>
</dbReference>
<feature type="transmembrane region" description="Helical" evidence="12">
    <location>
        <begin position="995"/>
        <end position="1014"/>
    </location>
</feature>
<feature type="transmembrane region" description="Helical" evidence="12">
    <location>
        <begin position="724"/>
        <end position="741"/>
    </location>
</feature>
<name>A0A0B2W734_TOXCA</name>
<dbReference type="GO" id="GO:0051377">
    <property type="term" value="F:mannose-ethanolamine phosphotransferase activity"/>
    <property type="evidence" value="ECO:0007669"/>
    <property type="project" value="InterPro"/>
</dbReference>
<dbReference type="InterPro" id="IPR039524">
    <property type="entry name" value="PIGO/GPI13"/>
</dbReference>
<evidence type="ECO:0000256" key="2">
    <source>
        <dbReference type="ARBA" id="ARBA00004687"/>
    </source>
</evidence>
<dbReference type="AlphaFoldDB" id="A0A0B2W734"/>
<evidence type="ECO:0000256" key="1">
    <source>
        <dbReference type="ARBA" id="ARBA00004477"/>
    </source>
</evidence>
<comment type="similarity">
    <text evidence="3">Belongs to the PIGG/PIGN/PIGO family. PIGO subfamily.</text>
</comment>
<dbReference type="InterPro" id="IPR017850">
    <property type="entry name" value="Alkaline_phosphatase_core_sf"/>
</dbReference>
<dbReference type="OrthoDB" id="272139at2759"/>
<keyword evidence="7" id="KW-0256">Endoplasmic reticulum</keyword>
<dbReference type="Pfam" id="PF19316">
    <property type="entry name" value="PIGO_PIGG"/>
    <property type="match status" value="1"/>
</dbReference>
<proteinExistence type="inferred from homology"/>
<feature type="transmembrane region" description="Helical" evidence="12">
    <location>
        <begin position="1034"/>
        <end position="1063"/>
    </location>
</feature>
<evidence type="ECO:0000256" key="5">
    <source>
        <dbReference type="ARBA" id="ARBA00022679"/>
    </source>
</evidence>
<evidence type="ECO:0000256" key="6">
    <source>
        <dbReference type="ARBA" id="ARBA00022692"/>
    </source>
</evidence>
<evidence type="ECO:0000256" key="4">
    <source>
        <dbReference type="ARBA" id="ARBA00022502"/>
    </source>
</evidence>
<feature type="compositionally biased region" description="Basic and acidic residues" evidence="11">
    <location>
        <begin position="13"/>
        <end position="34"/>
    </location>
</feature>
<feature type="transmembrane region" description="Helical" evidence="12">
    <location>
        <begin position="868"/>
        <end position="901"/>
    </location>
</feature>
<keyword evidence="10" id="KW-0325">Glycoprotein</keyword>
<keyword evidence="15" id="KW-1185">Reference proteome</keyword>
<dbReference type="UniPathway" id="UPA00196"/>
<dbReference type="STRING" id="6265.A0A0B2W734"/>
<evidence type="ECO:0000256" key="11">
    <source>
        <dbReference type="SAM" id="MobiDB-lite"/>
    </source>
</evidence>
<feature type="region of interest" description="Disordered" evidence="11">
    <location>
        <begin position="1"/>
        <end position="34"/>
    </location>
</feature>
<dbReference type="GO" id="GO:0006506">
    <property type="term" value="P:GPI anchor biosynthetic process"/>
    <property type="evidence" value="ECO:0007669"/>
    <property type="project" value="UniProtKB-UniPathway"/>
</dbReference>
<evidence type="ECO:0000256" key="9">
    <source>
        <dbReference type="ARBA" id="ARBA00023136"/>
    </source>
</evidence>
<comment type="pathway">
    <text evidence="2">Glycolipid biosynthesis; glycosylphosphatidylinositol-anchor biosynthesis.</text>
</comment>
<evidence type="ECO:0000256" key="8">
    <source>
        <dbReference type="ARBA" id="ARBA00022989"/>
    </source>
</evidence>